<gene>
    <name evidence="1" type="ORF">CIK66_11840</name>
</gene>
<proteinExistence type="predicted"/>
<comment type="caution">
    <text evidence="1">The sequence shown here is derived from an EMBL/GenBank/DDBJ whole genome shotgun (WGS) entry which is preliminary data.</text>
</comment>
<protein>
    <recommendedName>
        <fullName evidence="3">DUF222 domain-containing protein</fullName>
    </recommendedName>
</protein>
<accession>A0A2A3YFS8</accession>
<evidence type="ECO:0000313" key="1">
    <source>
        <dbReference type="EMBL" id="PCC38632.1"/>
    </source>
</evidence>
<keyword evidence="2" id="KW-1185">Reference proteome</keyword>
<evidence type="ECO:0008006" key="3">
    <source>
        <dbReference type="Google" id="ProtNLM"/>
    </source>
</evidence>
<dbReference type="Proteomes" id="UP000218598">
    <property type="component" value="Unassembled WGS sequence"/>
</dbReference>
<name>A0A2A3YFS8_9MICO</name>
<organism evidence="1 2">
    <name type="scientific">Brachybacterium alimentarium</name>
    <dbReference type="NCBI Taxonomy" id="47845"/>
    <lineage>
        <taxon>Bacteria</taxon>
        <taxon>Bacillati</taxon>
        <taxon>Actinomycetota</taxon>
        <taxon>Actinomycetes</taxon>
        <taxon>Micrococcales</taxon>
        <taxon>Dermabacteraceae</taxon>
        <taxon>Brachybacterium</taxon>
    </lineage>
</organism>
<sequence>MQRAASRDRAALLAQASAFWVDRDDDGLADDRAESDLAVAIALRTTTSRATRLLQDAHLAVDGLPATFARLSQGDIPTEWFDRIIRNARGRCQGVE</sequence>
<reference evidence="1 2" key="1">
    <citation type="journal article" date="2017" name="Elife">
        <title>Extensive horizontal gene transfer in cheese-associated bacteria.</title>
        <authorList>
            <person name="Bonham K.S."/>
            <person name="Wolfe B.E."/>
            <person name="Dutton R.J."/>
        </authorList>
    </citation>
    <scope>NUCLEOTIDE SEQUENCE [LARGE SCALE GENOMIC DNA]</scope>
    <source>
        <strain evidence="1 2">341_9</strain>
    </source>
</reference>
<dbReference type="AlphaFoldDB" id="A0A2A3YFS8"/>
<evidence type="ECO:0000313" key="2">
    <source>
        <dbReference type="Proteomes" id="UP000218598"/>
    </source>
</evidence>
<feature type="non-terminal residue" evidence="1">
    <location>
        <position position="96"/>
    </location>
</feature>
<dbReference type="EMBL" id="NRGR01000020">
    <property type="protein sequence ID" value="PCC38632.1"/>
    <property type="molecule type" value="Genomic_DNA"/>
</dbReference>